<gene>
    <name evidence="2" type="ORF">A2W05_04295</name>
</gene>
<dbReference type="Gene3D" id="1.25.10.10">
    <property type="entry name" value="Leucine-rich Repeat Variant"/>
    <property type="match status" value="1"/>
</dbReference>
<proteinExistence type="predicted"/>
<evidence type="ECO:0000313" key="2">
    <source>
        <dbReference type="EMBL" id="OGL47384.1"/>
    </source>
</evidence>
<dbReference type="InterPro" id="IPR016024">
    <property type="entry name" value="ARM-type_fold"/>
</dbReference>
<feature type="chain" id="PRO_5009532336" description="HEAT repeat domain-containing protein" evidence="1">
    <location>
        <begin position="24"/>
        <end position="254"/>
    </location>
</feature>
<protein>
    <recommendedName>
        <fullName evidence="4">HEAT repeat domain-containing protein</fullName>
    </recommendedName>
</protein>
<dbReference type="Proteomes" id="UP000178797">
    <property type="component" value="Unassembled WGS sequence"/>
</dbReference>
<dbReference type="SUPFAM" id="SSF48371">
    <property type="entry name" value="ARM repeat"/>
    <property type="match status" value="1"/>
</dbReference>
<keyword evidence="1" id="KW-0732">Signal</keyword>
<feature type="signal peptide" evidence="1">
    <location>
        <begin position="1"/>
        <end position="23"/>
    </location>
</feature>
<evidence type="ECO:0008006" key="4">
    <source>
        <dbReference type="Google" id="ProtNLM"/>
    </source>
</evidence>
<dbReference type="AlphaFoldDB" id="A0A1F7S2B1"/>
<dbReference type="EMBL" id="MGDE01000039">
    <property type="protein sequence ID" value="OGL47384.1"/>
    <property type="molecule type" value="Genomic_DNA"/>
</dbReference>
<dbReference type="InterPro" id="IPR011989">
    <property type="entry name" value="ARM-like"/>
</dbReference>
<comment type="caution">
    <text evidence="2">The sequence shown here is derived from an EMBL/GenBank/DDBJ whole genome shotgun (WGS) entry which is preliminary data.</text>
</comment>
<sequence>MIGKITIWIALAALLLTSFSVTAQDKKGDDKAKEDEVRQKIAAFKKEISKAKGDDEIVLIIDKLSEIQHNKILAELKKFLNNGSDKVRSTAISNIGKYEQSKDAANALLGALDGNSKGVQIAILKALGDIKSESSVAGISNLIFMRGDTDISKTAINALVKIRSKFAIEPLIQLLGQLDAINDDPNAPPAIGNVSPKPSEEELKKMREAELRWKREMLEPTRGALNALTKQSFKRALEWDNWWQKNKNTFKVEK</sequence>
<name>A0A1F7S2B1_9BACT</name>
<accession>A0A1F7S2B1</accession>
<organism evidence="2 3">
    <name type="scientific">Candidatus Schekmanbacteria bacterium RBG_16_38_10</name>
    <dbReference type="NCBI Taxonomy" id="1817879"/>
    <lineage>
        <taxon>Bacteria</taxon>
        <taxon>Candidatus Schekmaniibacteriota</taxon>
    </lineage>
</organism>
<evidence type="ECO:0000256" key="1">
    <source>
        <dbReference type="SAM" id="SignalP"/>
    </source>
</evidence>
<evidence type="ECO:0000313" key="3">
    <source>
        <dbReference type="Proteomes" id="UP000178797"/>
    </source>
</evidence>
<reference evidence="2 3" key="1">
    <citation type="journal article" date="2016" name="Nat. Commun.">
        <title>Thousands of microbial genomes shed light on interconnected biogeochemical processes in an aquifer system.</title>
        <authorList>
            <person name="Anantharaman K."/>
            <person name="Brown C.T."/>
            <person name="Hug L.A."/>
            <person name="Sharon I."/>
            <person name="Castelle C.J."/>
            <person name="Probst A.J."/>
            <person name="Thomas B.C."/>
            <person name="Singh A."/>
            <person name="Wilkins M.J."/>
            <person name="Karaoz U."/>
            <person name="Brodie E.L."/>
            <person name="Williams K.H."/>
            <person name="Hubbard S.S."/>
            <person name="Banfield J.F."/>
        </authorList>
    </citation>
    <scope>NUCLEOTIDE SEQUENCE [LARGE SCALE GENOMIC DNA]</scope>
</reference>